<dbReference type="RefSeq" id="XP_022762092.1">
    <property type="nucleotide sequence ID" value="XM_022906357.1"/>
</dbReference>
<feature type="transmembrane region" description="Helical" evidence="2">
    <location>
        <begin position="156"/>
        <end position="174"/>
    </location>
</feature>
<evidence type="ECO:0000313" key="3">
    <source>
        <dbReference type="Proteomes" id="UP000515121"/>
    </source>
</evidence>
<dbReference type="GeneID" id="111307986"/>
<accession>A0A6P6AB75</accession>
<feature type="region of interest" description="Disordered" evidence="1">
    <location>
        <begin position="56"/>
        <end position="76"/>
    </location>
</feature>
<keyword evidence="2" id="KW-0472">Membrane</keyword>
<keyword evidence="2" id="KW-0812">Transmembrane</keyword>
<dbReference type="AlphaFoldDB" id="A0A6P6AB75"/>
<keyword evidence="3" id="KW-1185">Reference proteome</keyword>
<organism evidence="3 4">
    <name type="scientific">Durio zibethinus</name>
    <name type="common">Durian</name>
    <dbReference type="NCBI Taxonomy" id="66656"/>
    <lineage>
        <taxon>Eukaryota</taxon>
        <taxon>Viridiplantae</taxon>
        <taxon>Streptophyta</taxon>
        <taxon>Embryophyta</taxon>
        <taxon>Tracheophyta</taxon>
        <taxon>Spermatophyta</taxon>
        <taxon>Magnoliopsida</taxon>
        <taxon>eudicotyledons</taxon>
        <taxon>Gunneridae</taxon>
        <taxon>Pentapetalae</taxon>
        <taxon>rosids</taxon>
        <taxon>malvids</taxon>
        <taxon>Malvales</taxon>
        <taxon>Malvaceae</taxon>
        <taxon>Helicteroideae</taxon>
        <taxon>Durio</taxon>
    </lineage>
</organism>
<evidence type="ECO:0000256" key="2">
    <source>
        <dbReference type="SAM" id="Phobius"/>
    </source>
</evidence>
<evidence type="ECO:0000313" key="4">
    <source>
        <dbReference type="RefSeq" id="XP_022762092.1"/>
    </source>
</evidence>
<proteinExistence type="predicted"/>
<dbReference type="KEGG" id="dzi:111307986"/>
<sequence length="223" mass="24809">MTFAVQFCCLTERLFNTKEPQQGVDLLWFLSSADYLLHCKLSRLISFAPEINWKSSPTSPEPLSLPVEPTSSNPSQPSTPSLSSFFCSSRPLAAPFPSYLIHLHCTISFASLLTHLPPGPSFFWPNIINFSKILEFIDTLLIILGKSKNLVRCVGPVCQIVQLVFSFLVSVLILHHQFTRLGCSGIWGRCFNAVFNASLLALFLDFDGKSYANKKVVGKYKGS</sequence>
<protein>
    <submittedName>
        <fullName evidence="4">Uncharacterized protein LOC111307986</fullName>
    </submittedName>
</protein>
<reference evidence="4" key="1">
    <citation type="submission" date="2025-08" db="UniProtKB">
        <authorList>
            <consortium name="RefSeq"/>
        </authorList>
    </citation>
    <scope>IDENTIFICATION</scope>
    <source>
        <tissue evidence="4">Fruit stalk</tissue>
    </source>
</reference>
<feature type="transmembrane region" description="Helical" evidence="2">
    <location>
        <begin position="186"/>
        <end position="206"/>
    </location>
</feature>
<evidence type="ECO:0000256" key="1">
    <source>
        <dbReference type="SAM" id="MobiDB-lite"/>
    </source>
</evidence>
<dbReference type="OrthoDB" id="434092at2759"/>
<name>A0A6P6AB75_DURZI</name>
<dbReference type="Proteomes" id="UP000515121">
    <property type="component" value="Unplaced"/>
</dbReference>
<keyword evidence="2" id="KW-1133">Transmembrane helix</keyword>
<gene>
    <name evidence="4" type="primary">LOC111307986</name>
</gene>